<proteinExistence type="predicted"/>
<gene>
    <name evidence="1" type="ORF">MENTE1834_LOCUS39213</name>
</gene>
<comment type="caution">
    <text evidence="1">The sequence shown here is derived from an EMBL/GenBank/DDBJ whole genome shotgun (WGS) entry which is preliminary data.</text>
</comment>
<organism evidence="1 2">
    <name type="scientific">Meloidogyne enterolobii</name>
    <name type="common">Root-knot nematode worm</name>
    <name type="synonym">Meloidogyne mayaguensis</name>
    <dbReference type="NCBI Taxonomy" id="390850"/>
    <lineage>
        <taxon>Eukaryota</taxon>
        <taxon>Metazoa</taxon>
        <taxon>Ecdysozoa</taxon>
        <taxon>Nematoda</taxon>
        <taxon>Chromadorea</taxon>
        <taxon>Rhabditida</taxon>
        <taxon>Tylenchina</taxon>
        <taxon>Tylenchomorpha</taxon>
        <taxon>Tylenchoidea</taxon>
        <taxon>Meloidogynidae</taxon>
        <taxon>Meloidogyninae</taxon>
        <taxon>Meloidogyne</taxon>
    </lineage>
</organism>
<reference evidence="1" key="1">
    <citation type="submission" date="2023-11" db="EMBL/GenBank/DDBJ databases">
        <authorList>
            <person name="Poullet M."/>
        </authorList>
    </citation>
    <scope>NUCLEOTIDE SEQUENCE</scope>
    <source>
        <strain evidence="1">E1834</strain>
    </source>
</reference>
<name>A0ACB1AIJ6_MELEN</name>
<keyword evidence="2" id="KW-1185">Reference proteome</keyword>
<protein>
    <submittedName>
        <fullName evidence="1">Uncharacterized protein</fullName>
    </submittedName>
</protein>
<dbReference type="EMBL" id="CAVMJV010000087">
    <property type="protein sequence ID" value="CAK5091377.1"/>
    <property type="molecule type" value="Genomic_DNA"/>
</dbReference>
<dbReference type="Proteomes" id="UP001497535">
    <property type="component" value="Unassembled WGS sequence"/>
</dbReference>
<sequence length="62" mass="7409">MFVYIFSPLFFSSIPHPFNLSSNIFSSLINLLFLFLYPREGFLLRNYFFALNFCIQDLFLIV</sequence>
<accession>A0ACB1AIJ6</accession>
<evidence type="ECO:0000313" key="1">
    <source>
        <dbReference type="EMBL" id="CAK5091377.1"/>
    </source>
</evidence>
<evidence type="ECO:0000313" key="2">
    <source>
        <dbReference type="Proteomes" id="UP001497535"/>
    </source>
</evidence>